<accession>A0A2T0IIQ6</accession>
<dbReference type="EMBL" id="PVUH01000001">
    <property type="protein sequence ID" value="PRW95193.1"/>
    <property type="molecule type" value="Genomic_DNA"/>
</dbReference>
<evidence type="ECO:0000313" key="1">
    <source>
        <dbReference type="EMBL" id="PRW95193.1"/>
    </source>
</evidence>
<dbReference type="Proteomes" id="UP000239731">
    <property type="component" value="Unassembled WGS sequence"/>
</dbReference>
<gene>
    <name evidence="1" type="ORF">C7A10_01460</name>
</gene>
<dbReference type="AlphaFoldDB" id="A0A2T0IIQ6"/>
<reference evidence="1 2" key="1">
    <citation type="submission" date="2018-03" db="EMBL/GenBank/DDBJ databases">
        <title>Blue discolouration in mozzarella cheese caused by Pseudomonas fluorescens.</title>
        <authorList>
            <person name="Chiesa F."/>
            <person name="Dalmasso A."/>
            <person name="Lomonaco S."/>
        </authorList>
    </citation>
    <scope>NUCLEOTIDE SEQUENCE [LARGE SCALE GENOMIC DNA]</scope>
    <source>
        <strain evidence="1 2">11293</strain>
    </source>
</reference>
<comment type="caution">
    <text evidence="1">The sequence shown here is derived from an EMBL/GenBank/DDBJ whole genome shotgun (WGS) entry which is preliminary data.</text>
</comment>
<protein>
    <submittedName>
        <fullName evidence="1">Uncharacterized protein</fullName>
    </submittedName>
</protein>
<organism evidence="1 2">
    <name type="scientific">Pseudomonas fluorescens</name>
    <dbReference type="NCBI Taxonomy" id="294"/>
    <lineage>
        <taxon>Bacteria</taxon>
        <taxon>Pseudomonadati</taxon>
        <taxon>Pseudomonadota</taxon>
        <taxon>Gammaproteobacteria</taxon>
        <taxon>Pseudomonadales</taxon>
        <taxon>Pseudomonadaceae</taxon>
        <taxon>Pseudomonas</taxon>
    </lineage>
</organism>
<name>A0A2T0IIQ6_PSEFL</name>
<evidence type="ECO:0000313" key="2">
    <source>
        <dbReference type="Proteomes" id="UP000239731"/>
    </source>
</evidence>
<sequence>MLAPALLWEPGLPAMQTPRCSSNTERMLSQASQLPQKARHPHRLRMPSRLSSFQGYYHVPRPSLQLRVLPDQDRCWA</sequence>
<proteinExistence type="predicted"/>